<name>A0A9W9C0Q8_9PLEO</name>
<protein>
    <submittedName>
        <fullName evidence="1">Uncharacterized protein</fullName>
    </submittedName>
</protein>
<reference evidence="1" key="1">
    <citation type="submission" date="2022-10" db="EMBL/GenBank/DDBJ databases">
        <title>Tapping the CABI collections for fungal endophytes: first genome assemblies for Collariella, Neodidymelliopsis, Ascochyta clinopodiicola, Didymella pomorum, Didymosphaeria variabile, Neocosmospora piperis and Neocucurbitaria cava.</title>
        <authorList>
            <person name="Hill R."/>
        </authorList>
    </citation>
    <scope>NUCLEOTIDE SEQUENCE</scope>
    <source>
        <strain evidence="1">IMI 360193</strain>
    </source>
</reference>
<comment type="caution">
    <text evidence="1">The sequence shown here is derived from an EMBL/GenBank/DDBJ whole genome shotgun (WGS) entry which is preliminary data.</text>
</comment>
<gene>
    <name evidence="1" type="ORF">N0V87_004499</name>
</gene>
<keyword evidence="2" id="KW-1185">Reference proteome</keyword>
<dbReference type="Proteomes" id="UP001140562">
    <property type="component" value="Unassembled WGS sequence"/>
</dbReference>
<dbReference type="OrthoDB" id="3797897at2759"/>
<evidence type="ECO:0000313" key="2">
    <source>
        <dbReference type="Proteomes" id="UP001140562"/>
    </source>
</evidence>
<dbReference type="AlphaFoldDB" id="A0A9W9C0Q8"/>
<proteinExistence type="predicted"/>
<dbReference type="EMBL" id="JAPEUV010000036">
    <property type="protein sequence ID" value="KAJ4337751.1"/>
    <property type="molecule type" value="Genomic_DNA"/>
</dbReference>
<sequence length="124" mass="14133">MCFLTDFIASPFRRHASSRKVDPPQENPSLNLWSQIRSARPAVRYTVYGGLGLMVTAETTFWFNVIRAKYFPSKVSEEREEAVRLLDDIGAAVEGLRAVWMRNYNRYYGAYIWGAGYGGLDGLQ</sequence>
<evidence type="ECO:0000313" key="1">
    <source>
        <dbReference type="EMBL" id="KAJ4337751.1"/>
    </source>
</evidence>
<organism evidence="1 2">
    <name type="scientific">Didymella glomerata</name>
    <dbReference type="NCBI Taxonomy" id="749621"/>
    <lineage>
        <taxon>Eukaryota</taxon>
        <taxon>Fungi</taxon>
        <taxon>Dikarya</taxon>
        <taxon>Ascomycota</taxon>
        <taxon>Pezizomycotina</taxon>
        <taxon>Dothideomycetes</taxon>
        <taxon>Pleosporomycetidae</taxon>
        <taxon>Pleosporales</taxon>
        <taxon>Pleosporineae</taxon>
        <taxon>Didymellaceae</taxon>
        <taxon>Didymella</taxon>
    </lineage>
</organism>
<accession>A0A9W9C0Q8</accession>